<dbReference type="InterPro" id="IPR016024">
    <property type="entry name" value="ARM-type_fold"/>
</dbReference>
<dbReference type="InterPro" id="IPR045789">
    <property type="entry name" value="Insc_C"/>
</dbReference>
<evidence type="ECO:0000313" key="3">
    <source>
        <dbReference type="EMBL" id="KAL3406291.1"/>
    </source>
</evidence>
<feature type="region of interest" description="Disordered" evidence="1">
    <location>
        <begin position="1"/>
        <end position="56"/>
    </location>
</feature>
<feature type="compositionally biased region" description="Basic and acidic residues" evidence="1">
    <location>
        <begin position="231"/>
        <end position="250"/>
    </location>
</feature>
<sequence>MPVINNNNDNNNNNNNTVDSKIDGQSRLQRKDEEDEEDIVPAVESDTTSTDSPDNVTVIHLDPAVLVETNNNNDASSLPDASSHSVKRVVKPIPATRTSRRHAIAVEAGGALAAEVDRPLSPARSRGQRSQDSGFSDSDCSSSNNSPRHGRRHHHHHHRRRSSRRKQQQQREQEQELQLEKSSVGAQVPQPQVAVLTSTPKQQQSPLTAELFDDVVQRQIDQIPVRNHLHFGLDNDGSSHNRDDTSPRESLRDFLYGDDRMFNNEQIQHHKSSSSPSPVSSYCDDDDDDFEEDDDAEREAISRSPAQVWLTELRDDCEDECQATLQSKSLPKRSRARYPCEAADAHDLRLLTASATTAAKKIVDAAGRFDRSYHKLTQSMLAATSSKSKQLRDSLGRFEAEASDILVKLGSTLPRRLASHEDQPRTMALQLAKLKNHVDRALDRRLDFYIEKVVRGLEEAPRQTGSTARGALAALTALALAGPRAAASIARCAGVRALLLSLVSAGRLSTDLRCACLRALACVCSCLEAVDQFVAEAGPEILVDLLAAPETPEAEKSEAAALVVQLTAPWIERMGLPHLEAYCERLVEALTELAEATHDKQTLLLAAAAINHLSHSRHSIRHIVERDSIKKLLRCVKKSQGGNVWLMEQVAALVGQVARVPQARAHLAKTRASVALVCFLRMQPPGHEDEYRRLEATASEALTRLCVDPEIAEQVVAIGGANFLPEEQQSSQSQQSQASSHHPQQNFASTKSLRRARKIAAQHIGNARIYDISPR</sequence>
<dbReference type="PANTHER" id="PTHR21386">
    <property type="entry name" value="INSCUTEABLE"/>
    <property type="match status" value="1"/>
</dbReference>
<feature type="compositionally biased region" description="Acidic residues" evidence="1">
    <location>
        <begin position="283"/>
        <end position="297"/>
    </location>
</feature>
<dbReference type="EMBL" id="JBJJXI010000019">
    <property type="protein sequence ID" value="KAL3406291.1"/>
    <property type="molecule type" value="Genomic_DNA"/>
</dbReference>
<feature type="compositionally biased region" description="Low complexity" evidence="1">
    <location>
        <begin position="273"/>
        <end position="282"/>
    </location>
</feature>
<dbReference type="InterPro" id="IPR039921">
    <property type="entry name" value="Inscuteable"/>
</dbReference>
<reference evidence="3 4" key="1">
    <citation type="journal article" date="2024" name="bioRxiv">
        <title>A reference genome for Trichogramma kaykai: A tiny desert-dwelling parasitoid wasp with competing sex-ratio distorters.</title>
        <authorList>
            <person name="Culotta J."/>
            <person name="Lindsey A.R."/>
        </authorList>
    </citation>
    <scope>NUCLEOTIDE SEQUENCE [LARGE SCALE GENOMIC DNA]</scope>
    <source>
        <strain evidence="3 4">KSX58</strain>
    </source>
</reference>
<feature type="compositionally biased region" description="Basic and acidic residues" evidence="1">
    <location>
        <begin position="20"/>
        <end position="32"/>
    </location>
</feature>
<feature type="compositionally biased region" description="Low complexity" evidence="1">
    <location>
        <begin position="1"/>
        <end position="16"/>
    </location>
</feature>
<evidence type="ECO:0000256" key="1">
    <source>
        <dbReference type="SAM" id="MobiDB-lite"/>
    </source>
</evidence>
<dbReference type="InterPro" id="IPR011989">
    <property type="entry name" value="ARM-like"/>
</dbReference>
<dbReference type="AlphaFoldDB" id="A0ABD2XM87"/>
<dbReference type="Proteomes" id="UP001627154">
    <property type="component" value="Unassembled WGS sequence"/>
</dbReference>
<feature type="compositionally biased region" description="Low complexity" evidence="1">
    <location>
        <begin position="728"/>
        <end position="745"/>
    </location>
</feature>
<accession>A0ABD2XM87</accession>
<dbReference type="SUPFAM" id="SSF48371">
    <property type="entry name" value="ARM repeat"/>
    <property type="match status" value="1"/>
</dbReference>
<feature type="compositionally biased region" description="Polar residues" evidence="1">
    <location>
        <begin position="70"/>
        <end position="84"/>
    </location>
</feature>
<feature type="compositionally biased region" description="Polar residues" evidence="1">
    <location>
        <begin position="45"/>
        <end position="55"/>
    </location>
</feature>
<comment type="caution">
    <text evidence="3">The sequence shown here is derived from an EMBL/GenBank/DDBJ whole genome shotgun (WGS) entry which is preliminary data.</text>
</comment>
<gene>
    <name evidence="3" type="ORF">TKK_001638</name>
</gene>
<evidence type="ECO:0000313" key="4">
    <source>
        <dbReference type="Proteomes" id="UP001627154"/>
    </source>
</evidence>
<evidence type="ECO:0000259" key="2">
    <source>
        <dbReference type="Pfam" id="PF19427"/>
    </source>
</evidence>
<feature type="compositionally biased region" description="Low complexity" evidence="1">
    <location>
        <begin position="130"/>
        <end position="146"/>
    </location>
</feature>
<dbReference type="Pfam" id="PF19427">
    <property type="entry name" value="Insc_C"/>
    <property type="match status" value="1"/>
</dbReference>
<organism evidence="3 4">
    <name type="scientific">Trichogramma kaykai</name>
    <dbReference type="NCBI Taxonomy" id="54128"/>
    <lineage>
        <taxon>Eukaryota</taxon>
        <taxon>Metazoa</taxon>
        <taxon>Ecdysozoa</taxon>
        <taxon>Arthropoda</taxon>
        <taxon>Hexapoda</taxon>
        <taxon>Insecta</taxon>
        <taxon>Pterygota</taxon>
        <taxon>Neoptera</taxon>
        <taxon>Endopterygota</taxon>
        <taxon>Hymenoptera</taxon>
        <taxon>Apocrita</taxon>
        <taxon>Proctotrupomorpha</taxon>
        <taxon>Chalcidoidea</taxon>
        <taxon>Trichogrammatidae</taxon>
        <taxon>Trichogramma</taxon>
    </lineage>
</organism>
<feature type="domain" description="Protein inscuteable homologue C-terminal" evidence="2">
    <location>
        <begin position="431"/>
        <end position="724"/>
    </location>
</feature>
<keyword evidence="4" id="KW-1185">Reference proteome</keyword>
<feature type="region of interest" description="Disordered" evidence="1">
    <location>
        <begin position="726"/>
        <end position="753"/>
    </location>
</feature>
<feature type="region of interest" description="Disordered" evidence="1">
    <location>
        <begin position="267"/>
        <end position="304"/>
    </location>
</feature>
<feature type="region of interest" description="Disordered" evidence="1">
    <location>
        <begin position="70"/>
        <end position="98"/>
    </location>
</feature>
<protein>
    <recommendedName>
        <fullName evidence="2">Protein inscuteable homologue C-terminal domain-containing protein</fullName>
    </recommendedName>
</protein>
<dbReference type="Gene3D" id="1.25.10.10">
    <property type="entry name" value="Leucine-rich Repeat Variant"/>
    <property type="match status" value="1"/>
</dbReference>
<feature type="region of interest" description="Disordered" evidence="1">
    <location>
        <begin position="116"/>
        <end position="186"/>
    </location>
</feature>
<proteinExistence type="predicted"/>
<dbReference type="PANTHER" id="PTHR21386:SF0">
    <property type="entry name" value="PROTEIN INSCUTEABLE HOMOLOG"/>
    <property type="match status" value="1"/>
</dbReference>
<name>A0ABD2XM87_9HYME</name>
<feature type="region of interest" description="Disordered" evidence="1">
    <location>
        <begin position="230"/>
        <end position="250"/>
    </location>
</feature>
<feature type="compositionally biased region" description="Basic residues" evidence="1">
    <location>
        <begin position="148"/>
        <end position="168"/>
    </location>
</feature>